<protein>
    <recommendedName>
        <fullName evidence="1">Protein phosphatase</fullName>
        <ecNumber evidence="1">3.1.3.16</ecNumber>
    </recommendedName>
</protein>
<proteinExistence type="inferred from homology"/>
<dbReference type="EC" id="3.1.3.16" evidence="1"/>
<name>A0AAE0EEH3_9ROSI</name>
<dbReference type="InterPro" id="IPR039123">
    <property type="entry name" value="PPTC7"/>
</dbReference>
<feature type="domain" description="PPM-type phosphatase" evidence="3">
    <location>
        <begin position="109"/>
        <end position="348"/>
    </location>
</feature>
<keyword evidence="1" id="KW-0904">Protein phosphatase</keyword>
<keyword evidence="5" id="KW-1185">Reference proteome</keyword>
<evidence type="ECO:0000256" key="1">
    <source>
        <dbReference type="RuleBase" id="RU366020"/>
    </source>
</evidence>
<feature type="transmembrane region" description="Helical" evidence="2">
    <location>
        <begin position="12"/>
        <end position="34"/>
    </location>
</feature>
<evidence type="ECO:0000256" key="2">
    <source>
        <dbReference type="SAM" id="Phobius"/>
    </source>
</evidence>
<comment type="catalytic activity">
    <reaction evidence="1">
        <text>O-phospho-L-threonyl-[protein] + H2O = L-threonyl-[protein] + phosphate</text>
        <dbReference type="Rhea" id="RHEA:47004"/>
        <dbReference type="Rhea" id="RHEA-COMP:11060"/>
        <dbReference type="Rhea" id="RHEA-COMP:11605"/>
        <dbReference type="ChEBI" id="CHEBI:15377"/>
        <dbReference type="ChEBI" id="CHEBI:30013"/>
        <dbReference type="ChEBI" id="CHEBI:43474"/>
        <dbReference type="ChEBI" id="CHEBI:61977"/>
        <dbReference type="EC" id="3.1.3.16"/>
    </reaction>
</comment>
<gene>
    <name evidence="4" type="ORF">Dsin_010520</name>
</gene>
<keyword evidence="2" id="KW-0812">Transmembrane</keyword>
<dbReference type="SUPFAM" id="SSF81606">
    <property type="entry name" value="PP2C-like"/>
    <property type="match status" value="1"/>
</dbReference>
<keyword evidence="1" id="KW-0479">Metal-binding</keyword>
<keyword evidence="2" id="KW-1133">Transmembrane helix</keyword>
<dbReference type="SMART" id="SM00332">
    <property type="entry name" value="PP2Cc"/>
    <property type="match status" value="1"/>
</dbReference>
<organism evidence="4 5">
    <name type="scientific">Dipteronia sinensis</name>
    <dbReference type="NCBI Taxonomy" id="43782"/>
    <lineage>
        <taxon>Eukaryota</taxon>
        <taxon>Viridiplantae</taxon>
        <taxon>Streptophyta</taxon>
        <taxon>Embryophyta</taxon>
        <taxon>Tracheophyta</taxon>
        <taxon>Spermatophyta</taxon>
        <taxon>Magnoliopsida</taxon>
        <taxon>eudicotyledons</taxon>
        <taxon>Gunneridae</taxon>
        <taxon>Pentapetalae</taxon>
        <taxon>rosids</taxon>
        <taxon>malvids</taxon>
        <taxon>Sapindales</taxon>
        <taxon>Sapindaceae</taxon>
        <taxon>Hippocastanoideae</taxon>
        <taxon>Acereae</taxon>
        <taxon>Dipteronia</taxon>
    </lineage>
</organism>
<accession>A0AAE0EEH3</accession>
<keyword evidence="1" id="KW-0464">Manganese</keyword>
<dbReference type="AlphaFoldDB" id="A0AAE0EEH3"/>
<dbReference type="SMART" id="SM00331">
    <property type="entry name" value="PP2C_SIG"/>
    <property type="match status" value="1"/>
</dbReference>
<dbReference type="InterPro" id="IPR001932">
    <property type="entry name" value="PPM-type_phosphatase-like_dom"/>
</dbReference>
<keyword evidence="1" id="KW-0378">Hydrolase</keyword>
<comment type="caution">
    <text evidence="4">The sequence shown here is derived from an EMBL/GenBank/DDBJ whole genome shotgun (WGS) entry which is preliminary data.</text>
</comment>
<comment type="similarity">
    <text evidence="1">Belongs to the PP2C family.</text>
</comment>
<dbReference type="EMBL" id="JANJYJ010000003">
    <property type="protein sequence ID" value="KAK3223495.1"/>
    <property type="molecule type" value="Genomic_DNA"/>
</dbReference>
<keyword evidence="2" id="KW-0472">Membrane</keyword>
<dbReference type="PANTHER" id="PTHR12320:SF81">
    <property type="entry name" value="PROTEIN PHOSPHATASE 2C 23-RELATED"/>
    <property type="match status" value="1"/>
</dbReference>
<evidence type="ECO:0000313" key="5">
    <source>
        <dbReference type="Proteomes" id="UP001281410"/>
    </source>
</evidence>
<evidence type="ECO:0000313" key="4">
    <source>
        <dbReference type="EMBL" id="KAK3223495.1"/>
    </source>
</evidence>
<dbReference type="Gene3D" id="3.60.40.10">
    <property type="entry name" value="PPM-type phosphatase domain"/>
    <property type="match status" value="2"/>
</dbReference>
<comment type="catalytic activity">
    <reaction evidence="1">
        <text>O-phospho-L-seryl-[protein] + H2O = L-seryl-[protein] + phosphate</text>
        <dbReference type="Rhea" id="RHEA:20629"/>
        <dbReference type="Rhea" id="RHEA-COMP:9863"/>
        <dbReference type="Rhea" id="RHEA-COMP:11604"/>
        <dbReference type="ChEBI" id="CHEBI:15377"/>
        <dbReference type="ChEBI" id="CHEBI:29999"/>
        <dbReference type="ChEBI" id="CHEBI:43474"/>
        <dbReference type="ChEBI" id="CHEBI:83421"/>
        <dbReference type="EC" id="3.1.3.16"/>
    </reaction>
</comment>
<dbReference type="PANTHER" id="PTHR12320">
    <property type="entry name" value="PROTEIN PHOSPHATASE 2C"/>
    <property type="match status" value="1"/>
</dbReference>
<reference evidence="4" key="1">
    <citation type="journal article" date="2023" name="Plant J.">
        <title>Genome sequences and population genomics provide insights into the demographic history, inbreeding, and mutation load of two 'living fossil' tree species of Dipteronia.</title>
        <authorList>
            <person name="Feng Y."/>
            <person name="Comes H.P."/>
            <person name="Chen J."/>
            <person name="Zhu S."/>
            <person name="Lu R."/>
            <person name="Zhang X."/>
            <person name="Li P."/>
            <person name="Qiu J."/>
            <person name="Olsen K.M."/>
            <person name="Qiu Y."/>
        </authorList>
    </citation>
    <scope>NUCLEOTIDE SEQUENCE</scope>
    <source>
        <strain evidence="4">NBL</strain>
    </source>
</reference>
<dbReference type="Pfam" id="PF07228">
    <property type="entry name" value="SpoIIE"/>
    <property type="match status" value="1"/>
</dbReference>
<dbReference type="CDD" id="cd00143">
    <property type="entry name" value="PP2Cc"/>
    <property type="match status" value="1"/>
</dbReference>
<dbReference type="GO" id="GO:0004722">
    <property type="term" value="F:protein serine/threonine phosphatase activity"/>
    <property type="evidence" value="ECO:0007669"/>
    <property type="project" value="UniProtKB-EC"/>
</dbReference>
<evidence type="ECO:0000259" key="3">
    <source>
        <dbReference type="PROSITE" id="PS51746"/>
    </source>
</evidence>
<dbReference type="Proteomes" id="UP001281410">
    <property type="component" value="Unassembled WGS sequence"/>
</dbReference>
<dbReference type="PROSITE" id="PS51746">
    <property type="entry name" value="PPM_2"/>
    <property type="match status" value="1"/>
</dbReference>
<sequence>MHATFMHKINWNFFLYNCLICDIMWFMNNFYLLLFHCSNCFDDKSAHETLIFVMDKENRIPEILALKTGLVNQSEEMAMTSAVVQTDDCTKPEQEQSQCIRVKRSLEMISGAFYLPKDKTLKPLGEDAHFLYPEKQTVGVADGVGGWAEVGVDSGEFARKLMMNAVIAIRTEPKGTINPKKILTKAYSKTEQKGASTACILTLSGHNLHAANVGDSGFMVIRHGEVIYRSPVQQHRFNYPFQLGHDYISECPNSAEELEVSVKSGDVIIAGTDGLFDNLYQCEILRAVIEGITEGLMPQNLAQKIAEVALVNSRNREIDTPFSCAARLAGFKRIGGKVDDITVIVVYVV</sequence>
<dbReference type="InterPro" id="IPR036457">
    <property type="entry name" value="PPM-type-like_dom_sf"/>
</dbReference>
<comment type="cofactor">
    <cofactor evidence="1">
        <name>Mg(2+)</name>
        <dbReference type="ChEBI" id="CHEBI:18420"/>
    </cofactor>
</comment>
<dbReference type="GO" id="GO:0046872">
    <property type="term" value="F:metal ion binding"/>
    <property type="evidence" value="ECO:0007669"/>
    <property type="project" value="UniProtKB-UniRule"/>
</dbReference>
<comment type="cofactor">
    <cofactor evidence="1">
        <name>Mn(2+)</name>
        <dbReference type="ChEBI" id="CHEBI:29035"/>
    </cofactor>
</comment>
<keyword evidence="1" id="KW-0460">Magnesium</keyword>